<sequence>MGKNKKVIHLIAAARPNFIKIAPLYHAFRKKNWAEPEIIHTGQHYDLNMSDDFFRK</sequence>
<reference evidence="1" key="1">
    <citation type="journal article" date="2014" name="Front. Microbiol.">
        <title>High frequency of phylogenetically diverse reductive dehalogenase-homologous genes in deep subseafloor sedimentary metagenomes.</title>
        <authorList>
            <person name="Kawai M."/>
            <person name="Futagami T."/>
            <person name="Toyoda A."/>
            <person name="Takaki Y."/>
            <person name="Nishi S."/>
            <person name="Hori S."/>
            <person name="Arai W."/>
            <person name="Tsubouchi T."/>
            <person name="Morono Y."/>
            <person name="Uchiyama I."/>
            <person name="Ito T."/>
            <person name="Fujiyama A."/>
            <person name="Inagaki F."/>
            <person name="Takami H."/>
        </authorList>
    </citation>
    <scope>NUCLEOTIDE SEQUENCE</scope>
    <source>
        <strain evidence="1">Expedition CK06-06</strain>
    </source>
</reference>
<dbReference type="InterPro" id="IPR029767">
    <property type="entry name" value="WecB-like"/>
</dbReference>
<comment type="caution">
    <text evidence="1">The sequence shown here is derived from an EMBL/GenBank/DDBJ whole genome shotgun (WGS) entry which is preliminary data.</text>
</comment>
<accession>X1D8I3</accession>
<dbReference type="EMBL" id="BART01034322">
    <property type="protein sequence ID" value="GAH16527.1"/>
    <property type="molecule type" value="Genomic_DNA"/>
</dbReference>
<gene>
    <name evidence="1" type="ORF">S01H4_58696</name>
</gene>
<dbReference type="Gene3D" id="3.40.50.2000">
    <property type="entry name" value="Glycogen Phosphorylase B"/>
    <property type="match status" value="1"/>
</dbReference>
<evidence type="ECO:0000313" key="1">
    <source>
        <dbReference type="EMBL" id="GAH16527.1"/>
    </source>
</evidence>
<dbReference type="AlphaFoldDB" id="X1D8I3"/>
<feature type="non-terminal residue" evidence="1">
    <location>
        <position position="56"/>
    </location>
</feature>
<dbReference type="PANTHER" id="PTHR43174">
    <property type="entry name" value="UDP-N-ACETYLGLUCOSAMINE 2-EPIMERASE"/>
    <property type="match status" value="1"/>
</dbReference>
<organism evidence="1">
    <name type="scientific">marine sediment metagenome</name>
    <dbReference type="NCBI Taxonomy" id="412755"/>
    <lineage>
        <taxon>unclassified sequences</taxon>
        <taxon>metagenomes</taxon>
        <taxon>ecological metagenomes</taxon>
    </lineage>
</organism>
<evidence type="ECO:0008006" key="2">
    <source>
        <dbReference type="Google" id="ProtNLM"/>
    </source>
</evidence>
<protein>
    <recommendedName>
        <fullName evidence="2">UDP-N-acetylglucosamine 2-epimerase domain-containing protein</fullName>
    </recommendedName>
</protein>
<dbReference type="PANTHER" id="PTHR43174:SF1">
    <property type="entry name" value="UDP-N-ACETYLGLUCOSAMINE 2-EPIMERASE"/>
    <property type="match status" value="1"/>
</dbReference>
<dbReference type="SUPFAM" id="SSF53756">
    <property type="entry name" value="UDP-Glycosyltransferase/glycogen phosphorylase"/>
    <property type="match status" value="1"/>
</dbReference>
<proteinExistence type="predicted"/>
<name>X1D8I3_9ZZZZ</name>